<feature type="compositionally biased region" description="Polar residues" evidence="1">
    <location>
        <begin position="7"/>
        <end position="18"/>
    </location>
</feature>
<feature type="compositionally biased region" description="Polar residues" evidence="1">
    <location>
        <begin position="566"/>
        <end position="585"/>
    </location>
</feature>
<comment type="caution">
    <text evidence="2">The sequence shown here is derived from an EMBL/GenBank/DDBJ whole genome shotgun (WGS) entry which is preliminary data.</text>
</comment>
<dbReference type="EMBL" id="PYWC01000053">
    <property type="protein sequence ID" value="PWW75028.1"/>
    <property type="molecule type" value="Genomic_DNA"/>
</dbReference>
<feature type="compositionally biased region" description="Pro residues" evidence="1">
    <location>
        <begin position="391"/>
        <end position="400"/>
    </location>
</feature>
<feature type="compositionally biased region" description="Low complexity" evidence="1">
    <location>
        <begin position="438"/>
        <end position="456"/>
    </location>
</feature>
<dbReference type="Proteomes" id="UP000246991">
    <property type="component" value="Unassembled WGS sequence"/>
</dbReference>
<feature type="compositionally biased region" description="Polar residues" evidence="1">
    <location>
        <begin position="46"/>
        <end position="58"/>
    </location>
</feature>
<evidence type="ECO:0000256" key="1">
    <source>
        <dbReference type="SAM" id="MobiDB-lite"/>
    </source>
</evidence>
<feature type="compositionally biased region" description="Basic and acidic residues" evidence="1">
    <location>
        <begin position="548"/>
        <end position="557"/>
    </location>
</feature>
<dbReference type="AlphaFoldDB" id="A0A317SL28"/>
<feature type="compositionally biased region" description="Polar residues" evidence="1">
    <location>
        <begin position="411"/>
        <end position="421"/>
    </location>
</feature>
<keyword evidence="3" id="KW-1185">Reference proteome</keyword>
<protein>
    <submittedName>
        <fullName evidence="2">Uncharacterized protein</fullName>
    </submittedName>
</protein>
<gene>
    <name evidence="2" type="ORF">C7212DRAFT_282254</name>
</gene>
<dbReference type="STRING" id="42249.A0A317SL28"/>
<feature type="region of interest" description="Disordered" evidence="1">
    <location>
        <begin position="1"/>
        <end position="66"/>
    </location>
</feature>
<evidence type="ECO:0000313" key="2">
    <source>
        <dbReference type="EMBL" id="PWW75028.1"/>
    </source>
</evidence>
<reference evidence="2 3" key="1">
    <citation type="submission" date="2018-03" db="EMBL/GenBank/DDBJ databases">
        <title>Genomes of Pezizomycetes fungi and the evolution of truffles.</title>
        <authorList>
            <person name="Murat C."/>
            <person name="Payen T."/>
            <person name="Noel B."/>
            <person name="Kuo A."/>
            <person name="Martin F.M."/>
        </authorList>
    </citation>
    <scope>NUCLEOTIDE SEQUENCE [LARGE SCALE GENOMIC DNA]</scope>
    <source>
        <strain evidence="2">091103-1</strain>
    </source>
</reference>
<proteinExistence type="predicted"/>
<feature type="compositionally biased region" description="Basic and acidic residues" evidence="1">
    <location>
        <begin position="492"/>
        <end position="513"/>
    </location>
</feature>
<accession>A0A317SL28</accession>
<feature type="compositionally biased region" description="Basic and acidic residues" evidence="1">
    <location>
        <begin position="521"/>
        <end position="531"/>
    </location>
</feature>
<evidence type="ECO:0000313" key="3">
    <source>
        <dbReference type="Proteomes" id="UP000246991"/>
    </source>
</evidence>
<name>A0A317SL28_9PEZI</name>
<feature type="compositionally biased region" description="Low complexity" evidence="1">
    <location>
        <begin position="401"/>
        <end position="410"/>
    </location>
</feature>
<organism evidence="2 3">
    <name type="scientific">Tuber magnatum</name>
    <name type="common">white Piedmont truffle</name>
    <dbReference type="NCBI Taxonomy" id="42249"/>
    <lineage>
        <taxon>Eukaryota</taxon>
        <taxon>Fungi</taxon>
        <taxon>Dikarya</taxon>
        <taxon>Ascomycota</taxon>
        <taxon>Pezizomycotina</taxon>
        <taxon>Pezizomycetes</taxon>
        <taxon>Pezizales</taxon>
        <taxon>Tuberaceae</taxon>
        <taxon>Tuber</taxon>
    </lineage>
</organism>
<feature type="compositionally biased region" description="Basic and acidic residues" evidence="1">
    <location>
        <begin position="258"/>
        <end position="270"/>
    </location>
</feature>
<sequence>MAAVSTAALTPPSSSHGRSTGGDWDFSVPIEGTDTPDPTLREHHPNTSMLHHSTADSQPSKELHHVQHTKNVAPMAAVTPTTPNVYSPQQEYQYSLGDENYDAYSAVQASDHNNRSASPEYLAAPRALMLQRQDSTVSSNNDGDSVFDLYGGRHSAVSDMSAGSYGRRSSGEGEHLSLVNGNGDPAVDEVEADSSNWIHSDKLAEIEAVDSGSGIKAKGKGEADTSRWIDRDKLAKIENQELQQAGIRSRASSNGTYIREENESFRDGKKQRVASPSSMEDRSEQQYDPEGFSFDFRTPEEQAADNTPVQAMPSRQFRRHPSYSRIPVPTSSPCPIPQGYIERSTPLLRNSLTPNGSEDDRASLSSTYRRARKRSHSTGSAFLLDDQEPLTPTPGPPSNPKNPSRSPMSSGNRRTSRTPSQLRKDRSRSNPQLHNRPGTSASHATHAGSAGSQASAGKHHPEGPPPWSLQTYKPDPTLPPDQQIIPTVAKRMQQEQWERDGSYASVYDRELRPLKVPSDPNLDKENGKTGEMDESEWPLKSPALRPEPPAEKPKSDAGYKIVPTVNGASGSNTVPKIEQMQQQPNDVERGKDKKKKSLCCCIIC</sequence>
<feature type="compositionally biased region" description="Polar residues" evidence="1">
    <location>
        <begin position="347"/>
        <end position="356"/>
    </location>
</feature>
<dbReference type="OrthoDB" id="418495at2759"/>
<feature type="region of interest" description="Disordered" evidence="1">
    <location>
        <begin position="245"/>
        <end position="593"/>
    </location>
</feature>